<dbReference type="Pfam" id="PF25820">
    <property type="entry name" value="DUF7949"/>
    <property type="match status" value="1"/>
</dbReference>
<dbReference type="OrthoDB" id="21537at2759"/>
<keyword evidence="2" id="KW-0472">Membrane</keyword>
<dbReference type="InterPro" id="IPR055462">
    <property type="entry name" value="DUF7034"/>
</dbReference>
<accession>A0A8J4UY59</accession>
<evidence type="ECO:0000256" key="1">
    <source>
        <dbReference type="SAM" id="MobiDB-lite"/>
    </source>
</evidence>
<evidence type="ECO:0000313" key="6">
    <source>
        <dbReference type="EMBL" id="KAF2071473.1"/>
    </source>
</evidence>
<dbReference type="PANTHER" id="PTHR31378">
    <property type="entry name" value="EGF-LIKE DOMAIN-CONTAINING PROTEIN-RELATED-RELATED"/>
    <property type="match status" value="1"/>
</dbReference>
<keyword evidence="3" id="KW-0732">Signal</keyword>
<evidence type="ECO:0000259" key="4">
    <source>
        <dbReference type="PROSITE" id="PS00022"/>
    </source>
</evidence>
<dbReference type="InterPro" id="IPR057709">
    <property type="entry name" value="DUF7949"/>
</dbReference>
<evidence type="ECO:0000256" key="3">
    <source>
        <dbReference type="SAM" id="SignalP"/>
    </source>
</evidence>
<dbReference type="Proteomes" id="UP000695562">
    <property type="component" value="Unassembled WGS sequence"/>
</dbReference>
<dbReference type="Pfam" id="PF24893">
    <property type="entry name" value="DUF7743"/>
    <property type="match status" value="1"/>
</dbReference>
<dbReference type="PANTHER" id="PTHR31378:SF17">
    <property type="match status" value="1"/>
</dbReference>
<keyword evidence="2" id="KW-0812">Transmembrane</keyword>
<comment type="caution">
    <text evidence="6">The sequence shown here is derived from an EMBL/GenBank/DDBJ whole genome shotgun (WGS) entry which is preliminary data.</text>
</comment>
<sequence length="1390" mass="153968">MKTYSLLFFIFLFLFLFLRTTECAKPRVPYAKKISETYSENGACTLTVALSVENNIDPNIVYGFNGVQIAQPYQTKVQNYDVYSQVSFQLQKGTGLIELMIQTTIDSTIYTYEIGDYECIDAPSNYQVIRFNSTGEITARQSSSTIIKIDGYQRKSLLSASLIQGDSSFGLTFLQITDIDLSLFSLDFRLLVDGVTTNFENPIVRITQDEPLWTIDLPFYSRIKPWATHTIEVAAPSTPVAISIVNLNYETIMGISGNMRDQILYSNLPNNYVYALFTPVIGNDQNTKVWVKVSPQFYSQPASADASILAFNGVIPSQLFTVPFSKTVPNSVLNLAYNLPTSTYSTMINLELDAQSIVLPYKSSFRDGGYTFSFSTKDSLYPFGIVSGTYTDYKYAVSYLYSQTSPSLVWGVLYGYDNINNIPINLSATLADTNGPLIQNITLIHLEGPMYIVRFEITDDLSGFSCLDLQGGSFLMNASHIISGSTLNGVYEMLIQSTNSISTLNLMDNVGNSIIFTDFLPNTGQFFKALDGTSEIDAITILRFEHYDLDVSTQGQNNTLYFNFTGAGPTVKVMFLYTLTAFEYSDLSDLENFYEYDTVLELYKIDLYLPQGLYSANISYMVGRAPFVYNSDTLINIFGSSASLSVKNNDAYQLPPLLDSMEKSINNIINSVDDTIQVGWKLKFYSKRDIKSAVFHVTSDYDPEPRIFNFGPLTSNNFFYEFDVTFPVTGRERSQIFSISSGTIIDSQGYHSTVQESRHADAFMNFNGDATIPVTCPTPTNIDTVSPFISSWTTDIPTGYSTLSKDRNFTVRFTTQDSDSPLSFRHVPIVYMSTVIGKGAIINKQSLLHQCKTELLNKISASEGSYLATCEPEFGFGFPEMSVLSVYGIVDEYLNIGGSTASDIGGSGNTFLVDTTRDSFDPILQSHGKFTTDLGPLVIYGIKFGIQESPGVVEILNTLSNQFEPLSTSFNYYSSLVFSFNYQSNDPFTMRLKVEKDTFVYYSNELLIVPEKDPISSSSVSSSGQSLSSESSSSIPSSSSNTHSSSQSSFESSQGSKEVPKCPGTPQCGGEGKGQCLSTGGCKCTYPYYGESCTSVIIDIPTPTPNPNQPNTTIVIPIPGQDKGVTLSSLISVVALRELDQSHKEIQNYNFRQWIYTPLTDSQLLYQTSIINNNITTAINVTIQFFNTTEEIHFAGQNLTMNPSTIKYKISTSSYSFTNSQNYLQLIMSATFTATQNDGCTFEEFASTIDQSEYLKLQIDTHSLYGRFIKRGLLDNRIRSISNVLLNSEFGNTANDLKATQSFIGINIPYYRNTAVIDPDFSVLLDSNAASEKEGSKCPSSSSGLSAAKLAGIIVGAVAFAAIIIISTVYYFYKRKQSKQLVSKLKNINK</sequence>
<dbReference type="InterPro" id="IPR000742">
    <property type="entry name" value="EGF"/>
</dbReference>
<dbReference type="InterPro" id="IPR055463">
    <property type="entry name" value="DUF7035"/>
</dbReference>
<dbReference type="InterPro" id="IPR056645">
    <property type="entry name" value="DUF7743"/>
</dbReference>
<dbReference type="Pfam" id="PF23034">
    <property type="entry name" value="DUF7035"/>
    <property type="match status" value="1"/>
</dbReference>
<feature type="domain" description="EGF-like" evidence="4 5">
    <location>
        <begin position="1082"/>
        <end position="1093"/>
    </location>
</feature>
<feature type="compositionally biased region" description="Low complexity" evidence="1">
    <location>
        <begin position="1016"/>
        <end position="1056"/>
    </location>
</feature>
<evidence type="ECO:0000313" key="7">
    <source>
        <dbReference type="Proteomes" id="UP000695562"/>
    </source>
</evidence>
<evidence type="ECO:0000259" key="5">
    <source>
        <dbReference type="PROSITE" id="PS01186"/>
    </source>
</evidence>
<dbReference type="InterPro" id="IPR054484">
    <property type="entry name" value="ComC_SSD"/>
</dbReference>
<dbReference type="PROSITE" id="PS00022">
    <property type="entry name" value="EGF_1"/>
    <property type="match status" value="1"/>
</dbReference>
<organism evidence="6 7">
    <name type="scientific">Polysphondylium violaceum</name>
    <dbReference type="NCBI Taxonomy" id="133409"/>
    <lineage>
        <taxon>Eukaryota</taxon>
        <taxon>Amoebozoa</taxon>
        <taxon>Evosea</taxon>
        <taxon>Eumycetozoa</taxon>
        <taxon>Dictyostelia</taxon>
        <taxon>Dictyosteliales</taxon>
        <taxon>Dictyosteliaceae</taxon>
        <taxon>Polysphondylium</taxon>
    </lineage>
</organism>
<evidence type="ECO:0000256" key="2">
    <source>
        <dbReference type="SAM" id="Phobius"/>
    </source>
</evidence>
<feature type="chain" id="PRO_5035240866" description="EGF-like domain-containing protein" evidence="3">
    <location>
        <begin position="24"/>
        <end position="1390"/>
    </location>
</feature>
<dbReference type="Pfam" id="PF23033">
    <property type="entry name" value="DUF7034"/>
    <property type="match status" value="1"/>
</dbReference>
<dbReference type="Pfam" id="PF22933">
    <property type="entry name" value="ComC_SSD"/>
    <property type="match status" value="1"/>
</dbReference>
<keyword evidence="2" id="KW-1133">Transmembrane helix</keyword>
<feature type="region of interest" description="Disordered" evidence="1">
    <location>
        <begin position="1014"/>
        <end position="1065"/>
    </location>
</feature>
<reference evidence="6" key="1">
    <citation type="submission" date="2020-01" db="EMBL/GenBank/DDBJ databases">
        <title>Development of genomics and gene disruption for Polysphondylium violaceum indicates a role for the polyketide synthase stlB in stalk morphogenesis.</title>
        <authorList>
            <person name="Narita B."/>
            <person name="Kawabe Y."/>
            <person name="Kin K."/>
            <person name="Saito T."/>
            <person name="Gibbs R."/>
            <person name="Kuspa A."/>
            <person name="Muzny D."/>
            <person name="Queller D."/>
            <person name="Richards S."/>
            <person name="Strassman J."/>
            <person name="Sucgang R."/>
            <person name="Worley K."/>
            <person name="Schaap P."/>
        </authorList>
    </citation>
    <scope>NUCLEOTIDE SEQUENCE</scope>
    <source>
        <strain evidence="6">QSvi11</strain>
    </source>
</reference>
<feature type="signal peptide" evidence="3">
    <location>
        <begin position="1"/>
        <end position="23"/>
    </location>
</feature>
<proteinExistence type="predicted"/>
<dbReference type="PROSITE" id="PS01186">
    <property type="entry name" value="EGF_2"/>
    <property type="match status" value="1"/>
</dbReference>
<feature type="transmembrane region" description="Helical" evidence="2">
    <location>
        <begin position="1350"/>
        <end position="1373"/>
    </location>
</feature>
<name>A0A8J4UY59_9MYCE</name>
<keyword evidence="7" id="KW-1185">Reference proteome</keyword>
<protein>
    <recommendedName>
        <fullName evidence="4 5">EGF-like domain-containing protein</fullName>
    </recommendedName>
</protein>
<dbReference type="EMBL" id="AJWJ01000371">
    <property type="protein sequence ID" value="KAF2071473.1"/>
    <property type="molecule type" value="Genomic_DNA"/>
</dbReference>
<gene>
    <name evidence="6" type="ORF">CYY_007207</name>
</gene>